<comment type="caution">
    <text evidence="1">The sequence shown here is derived from an EMBL/GenBank/DDBJ whole genome shotgun (WGS) entry which is preliminary data.</text>
</comment>
<name>A0A2G9YQP7_9BACT</name>
<protein>
    <submittedName>
        <fullName evidence="1">Uncharacterized protein</fullName>
    </submittedName>
</protein>
<dbReference type="AlphaFoldDB" id="A0A2G9YQP7"/>
<evidence type="ECO:0000313" key="1">
    <source>
        <dbReference type="EMBL" id="PIP21462.1"/>
    </source>
</evidence>
<organism evidence="1 2">
    <name type="scientific">Candidatus Nealsonbacteria bacterium CG23_combo_of_CG06-09_8_20_14_all_40_13</name>
    <dbReference type="NCBI Taxonomy" id="1974724"/>
    <lineage>
        <taxon>Bacteria</taxon>
        <taxon>Candidatus Nealsoniibacteriota</taxon>
    </lineage>
</organism>
<dbReference type="Proteomes" id="UP000231567">
    <property type="component" value="Unassembled WGS sequence"/>
</dbReference>
<dbReference type="EMBL" id="PCRM01000039">
    <property type="protein sequence ID" value="PIP21462.1"/>
    <property type="molecule type" value="Genomic_DNA"/>
</dbReference>
<accession>A0A2G9YQP7</accession>
<reference evidence="1 2" key="1">
    <citation type="submission" date="2017-09" db="EMBL/GenBank/DDBJ databases">
        <title>Depth-based differentiation of microbial function through sediment-hosted aquifers and enrichment of novel symbionts in the deep terrestrial subsurface.</title>
        <authorList>
            <person name="Probst A.J."/>
            <person name="Ladd B."/>
            <person name="Jarett J.K."/>
            <person name="Geller-Mcgrath D.E."/>
            <person name="Sieber C.M."/>
            <person name="Emerson J.B."/>
            <person name="Anantharaman K."/>
            <person name="Thomas B.C."/>
            <person name="Malmstrom R."/>
            <person name="Stieglmeier M."/>
            <person name="Klingl A."/>
            <person name="Woyke T."/>
            <person name="Ryan C.M."/>
            <person name="Banfield J.F."/>
        </authorList>
    </citation>
    <scope>NUCLEOTIDE SEQUENCE [LARGE SCALE GENOMIC DNA]</scope>
    <source>
        <strain evidence="1">CG23_combo_of_CG06-09_8_20_14_all_40_13</strain>
    </source>
</reference>
<gene>
    <name evidence="1" type="ORF">COX39_02945</name>
</gene>
<proteinExistence type="predicted"/>
<evidence type="ECO:0000313" key="2">
    <source>
        <dbReference type="Proteomes" id="UP000231567"/>
    </source>
</evidence>
<sequence>MSRTTLTLKTQRRIIGRITEILPDDLSEEDALFWIGHSAQLSEGLRNVLIRSKINWLDQLVQAENNALGAFFNETFDLSQFAATLKQFGEKRVMQWAKLGLKPHFLPRIVFTHGSKFPGWKIKPESWFWQKVADGSIKRRNVAGELEIVKEVRFEGTTVLIDTRCKPAYDGGRQMFANDEGFLGGVIEALRTEGKIAHTDAGPPSSRFNISSSEWDEHIRPALEARPEFEGVTFRLEQTIEANVIPQLYMWIPRKKDGRTNTWVWFEEFFRGASSRLFGGSSGGGFLADAFYFNVDNHWGYRAVRPVGVLDA</sequence>